<evidence type="ECO:0000256" key="3">
    <source>
        <dbReference type="ARBA" id="ARBA00022525"/>
    </source>
</evidence>
<feature type="transmembrane region" description="Helical" evidence="7">
    <location>
        <begin position="144"/>
        <end position="163"/>
    </location>
</feature>
<dbReference type="PANTHER" id="PTHR31692">
    <property type="entry name" value="EXPANSIN-B3"/>
    <property type="match status" value="1"/>
</dbReference>
<dbReference type="EMBL" id="JACEIK010001089">
    <property type="protein sequence ID" value="MCD7465855.1"/>
    <property type="molecule type" value="Genomic_DNA"/>
</dbReference>
<keyword evidence="3" id="KW-0964">Secreted</keyword>
<dbReference type="PANTHER" id="PTHR31692:SF5">
    <property type="entry name" value="EXPANSIN-B3"/>
    <property type="match status" value="1"/>
</dbReference>
<evidence type="ECO:0000313" key="9">
    <source>
        <dbReference type="EMBL" id="MCD7465855.1"/>
    </source>
</evidence>
<evidence type="ECO:0000256" key="1">
    <source>
        <dbReference type="ARBA" id="ARBA00004141"/>
    </source>
</evidence>
<gene>
    <name evidence="9" type="ORF">HAX54_002032</name>
</gene>
<keyword evidence="6 7" id="KW-0472">Membrane</keyword>
<evidence type="ECO:0000313" key="10">
    <source>
        <dbReference type="Proteomes" id="UP000823775"/>
    </source>
</evidence>
<reference evidence="9 10" key="1">
    <citation type="journal article" date="2021" name="BMC Genomics">
        <title>Datura genome reveals duplications of psychoactive alkaloid biosynthetic genes and high mutation rate following tissue culture.</title>
        <authorList>
            <person name="Rajewski A."/>
            <person name="Carter-House D."/>
            <person name="Stajich J."/>
            <person name="Litt A."/>
        </authorList>
    </citation>
    <scope>NUCLEOTIDE SEQUENCE [LARGE SCALE GENOMIC DNA]</scope>
    <source>
        <strain evidence="9">AR-01</strain>
    </source>
</reference>
<protein>
    <recommendedName>
        <fullName evidence="8">Expansin-like CBD domain-containing protein</fullName>
    </recommendedName>
</protein>
<dbReference type="PROSITE" id="PS50843">
    <property type="entry name" value="EXPANSIN_CBD"/>
    <property type="match status" value="1"/>
</dbReference>
<keyword evidence="5 7" id="KW-1133">Transmembrane helix</keyword>
<dbReference type="PRINTS" id="PR00829">
    <property type="entry name" value="LOLP1ALLERGN"/>
</dbReference>
<dbReference type="InterPro" id="IPR005795">
    <property type="entry name" value="LolPI"/>
</dbReference>
<dbReference type="Gene3D" id="2.60.40.760">
    <property type="entry name" value="Expansin, cellulose-binding-like domain"/>
    <property type="match status" value="1"/>
</dbReference>
<sequence>MTRMVRSCMQSLLKVVNSVIGMVGMAMILYALWMFRVWHKQMGPSPPPFFGPDAPAPWFIYATLGIGITLSVVTCSGHIAAETANGCCLYIYMVFVVLLLMIEAAVTVDVFLNRNWEEDFPEDTTGNFDELKHFVKDNFDICKWIGLSVVTVQGLTILLAMILKALGPHQERYYYESDDEYVPDRVPLLKNYVPSPSYVVGDPMYGPKNDAWNIRINSKQELNSRYNCLHCAKCVKLKVKLACFRPLVEFISTADPHFTYIMGTHCPNFSFTKFYSVVAGVVAFWAFMASAGPLRRVVDTNWYPATATWYGSPEGDGSTGSTPYWLSLLVEFEDGDGDVGSMHIREARSNEWLEMTHLWGANWAIIGGPLQGPFSVKLTTLSTGRALSARDVIPGNWSPKATYTSRLNFF</sequence>
<feature type="transmembrane region" description="Helical" evidence="7">
    <location>
        <begin position="12"/>
        <end position="38"/>
    </location>
</feature>
<dbReference type="Pfam" id="PF00335">
    <property type="entry name" value="Tetraspanin"/>
    <property type="match status" value="1"/>
</dbReference>
<dbReference type="Pfam" id="PF01357">
    <property type="entry name" value="Expansin_C"/>
    <property type="match status" value="1"/>
</dbReference>
<evidence type="ECO:0000256" key="5">
    <source>
        <dbReference type="ARBA" id="ARBA00022989"/>
    </source>
</evidence>
<organism evidence="9 10">
    <name type="scientific">Datura stramonium</name>
    <name type="common">Jimsonweed</name>
    <name type="synonym">Common thornapple</name>
    <dbReference type="NCBI Taxonomy" id="4076"/>
    <lineage>
        <taxon>Eukaryota</taxon>
        <taxon>Viridiplantae</taxon>
        <taxon>Streptophyta</taxon>
        <taxon>Embryophyta</taxon>
        <taxon>Tracheophyta</taxon>
        <taxon>Spermatophyta</taxon>
        <taxon>Magnoliopsida</taxon>
        <taxon>eudicotyledons</taxon>
        <taxon>Gunneridae</taxon>
        <taxon>Pentapetalae</taxon>
        <taxon>asterids</taxon>
        <taxon>lamiids</taxon>
        <taxon>Solanales</taxon>
        <taxon>Solanaceae</taxon>
        <taxon>Solanoideae</taxon>
        <taxon>Datureae</taxon>
        <taxon>Datura</taxon>
    </lineage>
</organism>
<dbReference type="InterPro" id="IPR036749">
    <property type="entry name" value="Expansin_CBD_sf"/>
</dbReference>
<keyword evidence="4 7" id="KW-0812">Transmembrane</keyword>
<evidence type="ECO:0000256" key="4">
    <source>
        <dbReference type="ARBA" id="ARBA00022692"/>
    </source>
</evidence>
<evidence type="ECO:0000256" key="7">
    <source>
        <dbReference type="SAM" id="Phobius"/>
    </source>
</evidence>
<evidence type="ECO:0000256" key="6">
    <source>
        <dbReference type="ARBA" id="ARBA00023136"/>
    </source>
</evidence>
<comment type="caution">
    <text evidence="9">The sequence shown here is derived from an EMBL/GenBank/DDBJ whole genome shotgun (WGS) entry which is preliminary data.</text>
</comment>
<proteinExistence type="predicted"/>
<name>A0ABS8T4B3_DATST</name>
<evidence type="ECO:0000256" key="2">
    <source>
        <dbReference type="ARBA" id="ARBA00004613"/>
    </source>
</evidence>
<feature type="transmembrane region" description="Helical" evidence="7">
    <location>
        <begin position="58"/>
        <end position="77"/>
    </location>
</feature>
<feature type="domain" description="Expansin-like CBD" evidence="8">
    <location>
        <begin position="324"/>
        <end position="405"/>
    </location>
</feature>
<dbReference type="InterPro" id="IPR018499">
    <property type="entry name" value="Tetraspanin/Peripherin"/>
</dbReference>
<keyword evidence="10" id="KW-1185">Reference proteome</keyword>
<evidence type="ECO:0000259" key="8">
    <source>
        <dbReference type="PROSITE" id="PS50843"/>
    </source>
</evidence>
<accession>A0ABS8T4B3</accession>
<comment type="subcellular location">
    <subcellularLocation>
        <location evidence="1">Membrane</location>
        <topology evidence="1">Multi-pass membrane protein</topology>
    </subcellularLocation>
    <subcellularLocation>
        <location evidence="2">Secreted</location>
    </subcellularLocation>
</comment>
<feature type="transmembrane region" description="Helical" evidence="7">
    <location>
        <begin position="89"/>
        <end position="112"/>
    </location>
</feature>
<dbReference type="Proteomes" id="UP000823775">
    <property type="component" value="Unassembled WGS sequence"/>
</dbReference>
<dbReference type="InterPro" id="IPR007117">
    <property type="entry name" value="Expansin_CBD"/>
</dbReference>
<dbReference type="SUPFAM" id="SSF49590">
    <property type="entry name" value="PHL pollen allergen"/>
    <property type="match status" value="1"/>
</dbReference>
<feature type="transmembrane region" description="Helical" evidence="7">
    <location>
        <begin position="274"/>
        <end position="294"/>
    </location>
</feature>